<evidence type="ECO:0000313" key="1">
    <source>
        <dbReference type="EMBL" id="AYV76545.1"/>
    </source>
</evidence>
<dbReference type="EMBL" id="MK071986">
    <property type="protein sequence ID" value="AYV76545.1"/>
    <property type="molecule type" value="Genomic_DNA"/>
</dbReference>
<accession>A0A3G4ZNU4</accession>
<sequence length="300" mass="35140">MYTIKRIDNDATNIKIQLCNVIPGLSDDYIKVNEGHSITSTQNIYSFKCPDWGKNIKKLHITKDNCIYNKPCLGIKKKDETNVANNIDVIVEDDIDNSLYIEIINFIKKYYNHTDKNNRKHLLPIRINNKCPITNFLIPNTKILDIFISVKTKLQFVNSIQKINDSYFKIILSNDLYFKDQLFMYVKGKDGKNYYIDEFDIKFDDDNNELYIGGIIKNDDIVPNDKIKESYLNIFIEILCRDGKNSMNRPDIETSIKNFYKLQGNESYGKRFMDEINNNIDYIVNALHNKRFFLVCASIN</sequence>
<reference evidence="1" key="1">
    <citation type="submission" date="2018-10" db="EMBL/GenBank/DDBJ databases">
        <title>Hidden diversity of soil giant viruses.</title>
        <authorList>
            <person name="Schulz F."/>
            <person name="Alteio L."/>
            <person name="Goudeau D."/>
            <person name="Ryan E.M."/>
            <person name="Malmstrom R.R."/>
            <person name="Blanchard J."/>
            <person name="Woyke T."/>
        </authorList>
    </citation>
    <scope>NUCLEOTIDE SEQUENCE</scope>
    <source>
        <strain evidence="1">TEV1</strain>
    </source>
</reference>
<gene>
    <name evidence="1" type="ORF">Terrestrivirus8_38</name>
</gene>
<organism evidence="1">
    <name type="scientific">Terrestrivirus sp</name>
    <dbReference type="NCBI Taxonomy" id="2487775"/>
    <lineage>
        <taxon>Viruses</taxon>
        <taxon>Varidnaviria</taxon>
        <taxon>Bamfordvirae</taxon>
        <taxon>Nucleocytoviricota</taxon>
        <taxon>Megaviricetes</taxon>
        <taxon>Imitervirales</taxon>
        <taxon>Mimiviridae</taxon>
        <taxon>Klosneuvirinae</taxon>
    </lineage>
</organism>
<protein>
    <submittedName>
        <fullName evidence="1">Uncharacterized protein</fullName>
    </submittedName>
</protein>
<name>A0A3G4ZNU4_9VIRU</name>
<proteinExistence type="predicted"/>